<dbReference type="InterPro" id="IPR000595">
    <property type="entry name" value="cNMP-bd_dom"/>
</dbReference>
<dbReference type="PROSITE" id="PS50042">
    <property type="entry name" value="CNMP_BINDING_3"/>
    <property type="match status" value="1"/>
</dbReference>
<dbReference type="EMBL" id="JBHSYS010000001">
    <property type="protein sequence ID" value="MFC6956175.1"/>
    <property type="molecule type" value="Genomic_DNA"/>
</dbReference>
<keyword evidence="1" id="KW-0805">Transcription regulation</keyword>
<name>A0ABW2D1M7_9ACTN</name>
<dbReference type="InterPro" id="IPR050397">
    <property type="entry name" value="Env_Response_Regulators"/>
</dbReference>
<evidence type="ECO:0000313" key="6">
    <source>
        <dbReference type="EMBL" id="MFC6956175.1"/>
    </source>
</evidence>
<dbReference type="InterPro" id="IPR036388">
    <property type="entry name" value="WH-like_DNA-bd_sf"/>
</dbReference>
<feature type="domain" description="Cyclic nucleotide-binding" evidence="4">
    <location>
        <begin position="11"/>
        <end position="124"/>
    </location>
</feature>
<evidence type="ECO:0000256" key="1">
    <source>
        <dbReference type="ARBA" id="ARBA00023015"/>
    </source>
</evidence>
<dbReference type="Proteomes" id="UP001596470">
    <property type="component" value="Unassembled WGS sequence"/>
</dbReference>
<feature type="domain" description="HTH crp-type" evidence="5">
    <location>
        <begin position="137"/>
        <end position="210"/>
    </location>
</feature>
<dbReference type="InterPro" id="IPR012318">
    <property type="entry name" value="HTH_CRP"/>
</dbReference>
<dbReference type="Pfam" id="PF00027">
    <property type="entry name" value="cNMP_binding"/>
    <property type="match status" value="1"/>
</dbReference>
<organism evidence="6 7">
    <name type="scientific">Glycomyces mayteni</name>
    <dbReference type="NCBI Taxonomy" id="543887"/>
    <lineage>
        <taxon>Bacteria</taxon>
        <taxon>Bacillati</taxon>
        <taxon>Actinomycetota</taxon>
        <taxon>Actinomycetes</taxon>
        <taxon>Glycomycetales</taxon>
        <taxon>Glycomycetaceae</taxon>
        <taxon>Glycomyces</taxon>
    </lineage>
</organism>
<evidence type="ECO:0000256" key="2">
    <source>
        <dbReference type="ARBA" id="ARBA00023125"/>
    </source>
</evidence>
<dbReference type="InterPro" id="IPR036390">
    <property type="entry name" value="WH_DNA-bd_sf"/>
</dbReference>
<dbReference type="InterPro" id="IPR018490">
    <property type="entry name" value="cNMP-bd_dom_sf"/>
</dbReference>
<proteinExistence type="predicted"/>
<protein>
    <submittedName>
        <fullName evidence="6">Crp/Fnr family transcriptional regulator</fullName>
    </submittedName>
</protein>
<dbReference type="Gene3D" id="2.60.120.10">
    <property type="entry name" value="Jelly Rolls"/>
    <property type="match status" value="1"/>
</dbReference>
<dbReference type="SMART" id="SM00419">
    <property type="entry name" value="HTH_CRP"/>
    <property type="match status" value="1"/>
</dbReference>
<accession>A0ABW2D1M7</accession>
<dbReference type="SMART" id="SM00100">
    <property type="entry name" value="cNMP"/>
    <property type="match status" value="1"/>
</dbReference>
<evidence type="ECO:0000259" key="4">
    <source>
        <dbReference type="PROSITE" id="PS50042"/>
    </source>
</evidence>
<keyword evidence="7" id="KW-1185">Reference proteome</keyword>
<evidence type="ECO:0000313" key="7">
    <source>
        <dbReference type="Proteomes" id="UP001596470"/>
    </source>
</evidence>
<dbReference type="PANTHER" id="PTHR24567:SF26">
    <property type="entry name" value="REGULATORY PROTEIN YEIL"/>
    <property type="match status" value="1"/>
</dbReference>
<dbReference type="Gene3D" id="1.10.10.10">
    <property type="entry name" value="Winged helix-like DNA-binding domain superfamily/Winged helix DNA-binding domain"/>
    <property type="match status" value="1"/>
</dbReference>
<dbReference type="Pfam" id="PF13545">
    <property type="entry name" value="HTH_Crp_2"/>
    <property type="match status" value="1"/>
</dbReference>
<dbReference type="CDD" id="cd00038">
    <property type="entry name" value="CAP_ED"/>
    <property type="match status" value="1"/>
</dbReference>
<reference evidence="7" key="1">
    <citation type="journal article" date="2019" name="Int. J. Syst. Evol. Microbiol.">
        <title>The Global Catalogue of Microorganisms (GCM) 10K type strain sequencing project: providing services to taxonomists for standard genome sequencing and annotation.</title>
        <authorList>
            <consortium name="The Broad Institute Genomics Platform"/>
            <consortium name="The Broad Institute Genome Sequencing Center for Infectious Disease"/>
            <person name="Wu L."/>
            <person name="Ma J."/>
        </authorList>
    </citation>
    <scope>NUCLEOTIDE SEQUENCE [LARGE SCALE GENOMIC DNA]</scope>
    <source>
        <strain evidence="7">KACC 12634</strain>
    </source>
</reference>
<dbReference type="PANTHER" id="PTHR24567">
    <property type="entry name" value="CRP FAMILY TRANSCRIPTIONAL REGULATORY PROTEIN"/>
    <property type="match status" value="1"/>
</dbReference>
<dbReference type="InterPro" id="IPR014710">
    <property type="entry name" value="RmlC-like_jellyroll"/>
</dbReference>
<evidence type="ECO:0000256" key="3">
    <source>
        <dbReference type="ARBA" id="ARBA00023163"/>
    </source>
</evidence>
<keyword evidence="3" id="KW-0804">Transcription</keyword>
<sequence>MSGNTQASGFLTQEELDRLLPAGHPVSYPTGTILVREGDQSDFVLYLRSGHIKAITGEPKRIIYIYSPGSIAGELAAILEKPRSADLVCINEVEAHFIPGPVWLEFLMAETRVNLAMMRHLANRLLVNDRPEVESATTSEFKIAKGIWRLLSAGMGKQVADGIRISGVTQRDLGSLSGLSRESAAAVLKRLRETGVVTTGRASLIVKDPAAIERLLLNERKAPLTTRAAHARVPSFQRYRHRL</sequence>
<evidence type="ECO:0000259" key="5">
    <source>
        <dbReference type="PROSITE" id="PS51063"/>
    </source>
</evidence>
<dbReference type="RefSeq" id="WP_382353695.1">
    <property type="nucleotide sequence ID" value="NZ_JBHMBP010000004.1"/>
</dbReference>
<dbReference type="PROSITE" id="PS51063">
    <property type="entry name" value="HTH_CRP_2"/>
    <property type="match status" value="1"/>
</dbReference>
<comment type="caution">
    <text evidence="6">The sequence shown here is derived from an EMBL/GenBank/DDBJ whole genome shotgun (WGS) entry which is preliminary data.</text>
</comment>
<dbReference type="SUPFAM" id="SSF46785">
    <property type="entry name" value="Winged helix' DNA-binding domain"/>
    <property type="match status" value="1"/>
</dbReference>
<gene>
    <name evidence="6" type="ORF">ACFQS3_03090</name>
</gene>
<dbReference type="SUPFAM" id="SSF51206">
    <property type="entry name" value="cAMP-binding domain-like"/>
    <property type="match status" value="1"/>
</dbReference>
<keyword evidence="2" id="KW-0238">DNA-binding</keyword>